<dbReference type="SUPFAM" id="SSF52047">
    <property type="entry name" value="RNI-like"/>
    <property type="match status" value="1"/>
</dbReference>
<organism evidence="2 3">
    <name type="scientific">Tetrapyrgos nigripes</name>
    <dbReference type="NCBI Taxonomy" id="182062"/>
    <lineage>
        <taxon>Eukaryota</taxon>
        <taxon>Fungi</taxon>
        <taxon>Dikarya</taxon>
        <taxon>Basidiomycota</taxon>
        <taxon>Agaricomycotina</taxon>
        <taxon>Agaricomycetes</taxon>
        <taxon>Agaricomycetidae</taxon>
        <taxon>Agaricales</taxon>
        <taxon>Marasmiineae</taxon>
        <taxon>Marasmiaceae</taxon>
        <taxon>Tetrapyrgos</taxon>
    </lineage>
</organism>
<keyword evidence="1" id="KW-0175">Coiled coil</keyword>
<dbReference type="Gene3D" id="1.20.1280.50">
    <property type="match status" value="1"/>
</dbReference>
<evidence type="ECO:0000256" key="1">
    <source>
        <dbReference type="SAM" id="Coils"/>
    </source>
</evidence>
<accession>A0A8H5GV04</accession>
<gene>
    <name evidence="2" type="ORF">D9758_003505</name>
</gene>
<dbReference type="Gene3D" id="3.80.10.10">
    <property type="entry name" value="Ribonuclease Inhibitor"/>
    <property type="match status" value="1"/>
</dbReference>
<dbReference type="AlphaFoldDB" id="A0A8H5GV04"/>
<dbReference type="OrthoDB" id="3266451at2759"/>
<name>A0A8H5GV04_9AGAR</name>
<comment type="caution">
    <text evidence="2">The sequence shown here is derived from an EMBL/GenBank/DDBJ whole genome shotgun (WGS) entry which is preliminary data.</text>
</comment>
<sequence length="552" mass="62644">MDVDDGQFQFFEPPEHEIKRINNLLRSNYGSYTPDPELISQSLHLTERQIQRTSDEIHKLEAQLASLKVEKRGLEWRAARYRSLLAPIRSLPPEIIAPIFESFCSEAATFTETLWSPPAQLSRVCSGWRELVRRTPILWSSIHIEDAVLYHPSEKIISMLTAHIHLSRQTPLNLSISMSGPGAVDHEDTARLILQMLFGESRRWREVHLDLHEFFYDDLDDLRGNLPLLQVLYINDWDNVPDLHAFEIAENLRGVYLSYAAADLGLPWSQITEFSIGSASASEALEGLSMVTEAREVTLHRTNLDYLPDEFPIVHNLNSLSIIVDRWDSDFQQFFDWLTLPNLTSLSITGAEESPPRAFTDIYDDTFPSFIARSSCTITSLSLIDLPLTDSAAIVLLSALPSLTSLTIHEQSVGALPFQNTILTNAFFNSLTIEHHNALSDRHSPSMQLRHLRSLDLRVHATFPAKVIVDVVFSRWNGKKLRYDPVVGVDSLEEVRVVVLRSEDAVVLDVQELSESLEVYKRLGLRFSCSSKWLEKAFRATVNPLTPLDIHV</sequence>
<feature type="coiled-coil region" evidence="1">
    <location>
        <begin position="43"/>
        <end position="77"/>
    </location>
</feature>
<dbReference type="Proteomes" id="UP000559256">
    <property type="component" value="Unassembled WGS sequence"/>
</dbReference>
<evidence type="ECO:0000313" key="2">
    <source>
        <dbReference type="EMBL" id="KAF5371719.1"/>
    </source>
</evidence>
<evidence type="ECO:0000313" key="3">
    <source>
        <dbReference type="Proteomes" id="UP000559256"/>
    </source>
</evidence>
<reference evidence="2 3" key="1">
    <citation type="journal article" date="2020" name="ISME J.">
        <title>Uncovering the hidden diversity of litter-decomposition mechanisms in mushroom-forming fungi.</title>
        <authorList>
            <person name="Floudas D."/>
            <person name="Bentzer J."/>
            <person name="Ahren D."/>
            <person name="Johansson T."/>
            <person name="Persson P."/>
            <person name="Tunlid A."/>
        </authorList>
    </citation>
    <scope>NUCLEOTIDE SEQUENCE [LARGE SCALE GENOMIC DNA]</scope>
    <source>
        <strain evidence="2 3">CBS 291.85</strain>
    </source>
</reference>
<dbReference type="InterPro" id="IPR032675">
    <property type="entry name" value="LRR_dom_sf"/>
</dbReference>
<proteinExistence type="predicted"/>
<evidence type="ECO:0008006" key="4">
    <source>
        <dbReference type="Google" id="ProtNLM"/>
    </source>
</evidence>
<dbReference type="EMBL" id="JAACJM010000007">
    <property type="protein sequence ID" value="KAF5371719.1"/>
    <property type="molecule type" value="Genomic_DNA"/>
</dbReference>
<keyword evidence="3" id="KW-1185">Reference proteome</keyword>
<protein>
    <recommendedName>
        <fullName evidence="4">F-box domain-containing protein</fullName>
    </recommendedName>
</protein>